<evidence type="ECO:0000256" key="6">
    <source>
        <dbReference type="SAM" id="Phobius"/>
    </source>
</evidence>
<evidence type="ECO:0000256" key="1">
    <source>
        <dbReference type="ARBA" id="ARBA00022598"/>
    </source>
</evidence>
<keyword evidence="3 5" id="KW-0863">Zinc-finger</keyword>
<dbReference type="AlphaFoldDB" id="A0A4S4EZN5"/>
<dbReference type="GO" id="GO:0016192">
    <property type="term" value="P:vesicle-mediated transport"/>
    <property type="evidence" value="ECO:0007669"/>
    <property type="project" value="InterPro"/>
</dbReference>
<dbReference type="PANTHER" id="PTHR23090:SF9">
    <property type="entry name" value="GLUTAMINE-DEPENDENT NAD(+) SYNTHETASE"/>
    <property type="match status" value="1"/>
</dbReference>
<evidence type="ECO:0000313" key="9">
    <source>
        <dbReference type="Proteomes" id="UP000306102"/>
    </source>
</evidence>
<evidence type="ECO:0000256" key="5">
    <source>
        <dbReference type="PROSITE-ProRule" id="PRU01343"/>
    </source>
</evidence>
<protein>
    <recommendedName>
        <fullName evidence="7">GRF-type domain-containing protein</fullName>
    </recommendedName>
</protein>
<dbReference type="SUPFAM" id="SSF48371">
    <property type="entry name" value="ARM repeat"/>
    <property type="match status" value="1"/>
</dbReference>
<dbReference type="InterPro" id="IPR036526">
    <property type="entry name" value="C-N_Hydrolase_sf"/>
</dbReference>
<keyword evidence="6" id="KW-0472">Membrane</keyword>
<dbReference type="Pfam" id="PF01602">
    <property type="entry name" value="Adaptin_N"/>
    <property type="match status" value="1"/>
</dbReference>
<dbReference type="GO" id="GO:0030117">
    <property type="term" value="C:membrane coat"/>
    <property type="evidence" value="ECO:0007669"/>
    <property type="project" value="InterPro"/>
</dbReference>
<dbReference type="Gene3D" id="1.25.10.10">
    <property type="entry name" value="Leucine-rich Repeat Variant"/>
    <property type="match status" value="1"/>
</dbReference>
<feature type="transmembrane region" description="Helical" evidence="6">
    <location>
        <begin position="103"/>
        <end position="123"/>
    </location>
</feature>
<dbReference type="InterPro" id="IPR016024">
    <property type="entry name" value="ARM-type_fold"/>
</dbReference>
<proteinExistence type="predicted"/>
<dbReference type="Gene3D" id="3.60.110.10">
    <property type="entry name" value="Carbon-nitrogen hydrolase"/>
    <property type="match status" value="1"/>
</dbReference>
<dbReference type="GO" id="GO:0009435">
    <property type="term" value="P:NAD+ biosynthetic process"/>
    <property type="evidence" value="ECO:0007669"/>
    <property type="project" value="InterPro"/>
</dbReference>
<dbReference type="SUPFAM" id="SSF56317">
    <property type="entry name" value="Carbon-nitrogen hydrolase"/>
    <property type="match status" value="1"/>
</dbReference>
<sequence length="470" mass="52769">MSSSSIGGKERQMLRFMSKICRCGKKTTIRIVEFEKPSKGRLYYVCEKTGLEGRDFWAWCNPVGYALIYGRDNINDEKLRVKEGVHFNGRLIKQQMKMEALNMMMKTSIVVLLVCFITTMLMFKVIETTCPLTLAFTQVFTLVLPTLTADALIGPLPLPPTVISGPLPRPLDVFPRWKCTEVAVKSLKDVANSPYAPEYDISGITDPFLHIRLLRFLCILGHGDTDASDCMNDILAQKMYPIHRTKSNGTSDIAVFFFQDSDVSIRKRALELVYLLVNESNVKSLTKELIEYLEVSDQDFEGDLTAKICSIVEKAVAAEVCKELFTLIPLHAELALNGVEVFMNTSGSHHQLRKLDLRLRAFIGVTHSRGGVYMYSNHQGYDGGRLYYDGCCCVVVNGDVVAQGSQFSSKDVEVVVAQIDLDAVCSKFTFIAISSAAILNFYQLHKQSRELQLILTEQIAFPVMKIFKKV</sequence>
<accession>A0A4S4EZN5</accession>
<keyword evidence="2" id="KW-0479">Metal-binding</keyword>
<keyword evidence="6" id="KW-1133">Transmembrane helix</keyword>
<dbReference type="InterPro" id="IPR003694">
    <property type="entry name" value="NAD_synthase"/>
</dbReference>
<organism evidence="8 9">
    <name type="scientific">Camellia sinensis var. sinensis</name>
    <name type="common">China tea</name>
    <dbReference type="NCBI Taxonomy" id="542762"/>
    <lineage>
        <taxon>Eukaryota</taxon>
        <taxon>Viridiplantae</taxon>
        <taxon>Streptophyta</taxon>
        <taxon>Embryophyta</taxon>
        <taxon>Tracheophyta</taxon>
        <taxon>Spermatophyta</taxon>
        <taxon>Magnoliopsida</taxon>
        <taxon>eudicotyledons</taxon>
        <taxon>Gunneridae</taxon>
        <taxon>Pentapetalae</taxon>
        <taxon>asterids</taxon>
        <taxon>Ericales</taxon>
        <taxon>Theaceae</taxon>
        <taxon>Camellia</taxon>
    </lineage>
</organism>
<dbReference type="InterPro" id="IPR010666">
    <property type="entry name" value="Znf_GRF"/>
</dbReference>
<keyword evidence="1" id="KW-0436">Ligase</keyword>
<dbReference type="EMBL" id="SDRB02000807">
    <property type="protein sequence ID" value="THG22579.1"/>
    <property type="molecule type" value="Genomic_DNA"/>
</dbReference>
<name>A0A4S4EZN5_CAMSN</name>
<keyword evidence="9" id="KW-1185">Reference proteome</keyword>
<keyword evidence="6" id="KW-0812">Transmembrane</keyword>
<dbReference type="STRING" id="542762.A0A4S4EZN5"/>
<evidence type="ECO:0000256" key="3">
    <source>
        <dbReference type="ARBA" id="ARBA00022771"/>
    </source>
</evidence>
<dbReference type="InterPro" id="IPR002553">
    <property type="entry name" value="Clathrin/coatomer_adapt-like_N"/>
</dbReference>
<dbReference type="GO" id="GO:0004359">
    <property type="term" value="F:glutaminase activity"/>
    <property type="evidence" value="ECO:0007669"/>
    <property type="project" value="InterPro"/>
</dbReference>
<reference evidence="8 9" key="1">
    <citation type="journal article" date="2018" name="Proc. Natl. Acad. Sci. U.S.A.">
        <title>Draft genome sequence of Camellia sinensis var. sinensis provides insights into the evolution of the tea genome and tea quality.</title>
        <authorList>
            <person name="Wei C."/>
            <person name="Yang H."/>
            <person name="Wang S."/>
            <person name="Zhao J."/>
            <person name="Liu C."/>
            <person name="Gao L."/>
            <person name="Xia E."/>
            <person name="Lu Y."/>
            <person name="Tai Y."/>
            <person name="She G."/>
            <person name="Sun J."/>
            <person name="Cao H."/>
            <person name="Tong W."/>
            <person name="Gao Q."/>
            <person name="Li Y."/>
            <person name="Deng W."/>
            <person name="Jiang X."/>
            <person name="Wang W."/>
            <person name="Chen Q."/>
            <person name="Zhang S."/>
            <person name="Li H."/>
            <person name="Wu J."/>
            <person name="Wang P."/>
            <person name="Li P."/>
            <person name="Shi C."/>
            <person name="Zheng F."/>
            <person name="Jian J."/>
            <person name="Huang B."/>
            <person name="Shan D."/>
            <person name="Shi M."/>
            <person name="Fang C."/>
            <person name="Yue Y."/>
            <person name="Li F."/>
            <person name="Li D."/>
            <person name="Wei S."/>
            <person name="Han B."/>
            <person name="Jiang C."/>
            <person name="Yin Y."/>
            <person name="Xia T."/>
            <person name="Zhang Z."/>
            <person name="Bennetzen J.L."/>
            <person name="Zhao S."/>
            <person name="Wan X."/>
        </authorList>
    </citation>
    <scope>NUCLEOTIDE SEQUENCE [LARGE SCALE GENOMIC DNA]</scope>
    <source>
        <strain evidence="9">cv. Shuchazao</strain>
        <tissue evidence="8">Leaf</tissue>
    </source>
</reference>
<dbReference type="GO" id="GO:0008270">
    <property type="term" value="F:zinc ion binding"/>
    <property type="evidence" value="ECO:0007669"/>
    <property type="project" value="UniProtKB-KW"/>
</dbReference>
<dbReference type="GO" id="GO:0006886">
    <property type="term" value="P:intracellular protein transport"/>
    <property type="evidence" value="ECO:0007669"/>
    <property type="project" value="InterPro"/>
</dbReference>
<evidence type="ECO:0000259" key="7">
    <source>
        <dbReference type="PROSITE" id="PS51999"/>
    </source>
</evidence>
<comment type="caution">
    <text evidence="8">The sequence shown here is derived from an EMBL/GenBank/DDBJ whole genome shotgun (WGS) entry which is preliminary data.</text>
</comment>
<dbReference type="PANTHER" id="PTHR23090">
    <property type="entry name" value="NH 3 /GLUTAMINE-DEPENDENT NAD + SYNTHETASE"/>
    <property type="match status" value="1"/>
</dbReference>
<keyword evidence="4" id="KW-0862">Zinc</keyword>
<evidence type="ECO:0000256" key="4">
    <source>
        <dbReference type="ARBA" id="ARBA00022833"/>
    </source>
</evidence>
<dbReference type="PROSITE" id="PS51999">
    <property type="entry name" value="ZF_GRF"/>
    <property type="match status" value="1"/>
</dbReference>
<evidence type="ECO:0000313" key="8">
    <source>
        <dbReference type="EMBL" id="THG22579.1"/>
    </source>
</evidence>
<gene>
    <name evidence="8" type="ORF">TEA_013588</name>
</gene>
<feature type="domain" description="GRF-type" evidence="7">
    <location>
        <begin position="21"/>
        <end position="63"/>
    </location>
</feature>
<dbReference type="InterPro" id="IPR011989">
    <property type="entry name" value="ARM-like"/>
</dbReference>
<evidence type="ECO:0000256" key="2">
    <source>
        <dbReference type="ARBA" id="ARBA00022723"/>
    </source>
</evidence>
<dbReference type="Proteomes" id="UP000306102">
    <property type="component" value="Unassembled WGS sequence"/>
</dbReference>
<dbReference type="GO" id="GO:0003952">
    <property type="term" value="F:NAD+ synthase (glutamine-hydrolyzing) activity"/>
    <property type="evidence" value="ECO:0007669"/>
    <property type="project" value="InterPro"/>
</dbReference>